<reference evidence="7 8" key="1">
    <citation type="submission" date="2019-04" db="EMBL/GenBank/DDBJ databases">
        <title>Draft Whole-Genome sequence of the purple photosynthetic bacterium Rhodobacter capsulatus SP108 with an indigenous class A beta-lactamase.</title>
        <authorList>
            <person name="Robertson S."/>
            <person name="Meyer T.E."/>
            <person name="Kyndt J.A."/>
        </authorList>
    </citation>
    <scope>NUCLEOTIDE SEQUENCE [LARGE SCALE GENOMIC DNA]</scope>
    <source>
        <strain evidence="7 8">SP108</strain>
    </source>
</reference>
<dbReference type="InterPro" id="IPR003688">
    <property type="entry name" value="TraG/VirD4"/>
</dbReference>
<proteinExistence type="inferred from homology"/>
<feature type="non-terminal residue" evidence="7">
    <location>
        <position position="1"/>
    </location>
</feature>
<evidence type="ECO:0000313" key="8">
    <source>
        <dbReference type="Proteomes" id="UP000310597"/>
    </source>
</evidence>
<dbReference type="CDD" id="cd01127">
    <property type="entry name" value="TrwB_TraG_TraD_VirD4"/>
    <property type="match status" value="1"/>
</dbReference>
<keyword evidence="4" id="KW-0812">Transmembrane</keyword>
<keyword evidence="6" id="KW-0472">Membrane</keyword>
<dbReference type="InterPro" id="IPR051539">
    <property type="entry name" value="T4SS-coupling_protein"/>
</dbReference>
<dbReference type="SUPFAM" id="SSF52540">
    <property type="entry name" value="P-loop containing nucleoside triphosphate hydrolases"/>
    <property type="match status" value="1"/>
</dbReference>
<comment type="caution">
    <text evidence="7">The sequence shown here is derived from an EMBL/GenBank/DDBJ whole genome shotgun (WGS) entry which is preliminary data.</text>
</comment>
<evidence type="ECO:0000313" key="7">
    <source>
        <dbReference type="EMBL" id="TKD22506.1"/>
    </source>
</evidence>
<dbReference type="PANTHER" id="PTHR37937:SF1">
    <property type="entry name" value="CONJUGATIVE TRANSFER: DNA TRANSPORT"/>
    <property type="match status" value="1"/>
</dbReference>
<keyword evidence="3" id="KW-1003">Cell membrane</keyword>
<dbReference type="EMBL" id="SWJZ01000019">
    <property type="protein sequence ID" value="TKD22506.1"/>
    <property type="molecule type" value="Genomic_DNA"/>
</dbReference>
<dbReference type="InterPro" id="IPR027417">
    <property type="entry name" value="P-loop_NTPase"/>
</dbReference>
<dbReference type="Pfam" id="PF02534">
    <property type="entry name" value="T4SS-DNA_transf"/>
    <property type="match status" value="1"/>
</dbReference>
<dbReference type="RefSeq" id="WP_169583263.1">
    <property type="nucleotide sequence ID" value="NZ_SWJZ01000019.1"/>
</dbReference>
<dbReference type="Gene3D" id="3.40.50.300">
    <property type="entry name" value="P-loop containing nucleotide triphosphate hydrolases"/>
    <property type="match status" value="1"/>
</dbReference>
<gene>
    <name evidence="7" type="ORF">FBT96_06475</name>
</gene>
<dbReference type="AlphaFoldDB" id="A0A4U1JTL9"/>
<evidence type="ECO:0000256" key="5">
    <source>
        <dbReference type="ARBA" id="ARBA00022989"/>
    </source>
</evidence>
<evidence type="ECO:0000256" key="1">
    <source>
        <dbReference type="ARBA" id="ARBA00004651"/>
    </source>
</evidence>
<comment type="subcellular location">
    <subcellularLocation>
        <location evidence="1">Cell membrane</location>
        <topology evidence="1">Multi-pass membrane protein</topology>
    </subcellularLocation>
</comment>
<comment type="similarity">
    <text evidence="2">Belongs to the VirD4/TraG family.</text>
</comment>
<accession>A0A4U1JTL9</accession>
<keyword evidence="5" id="KW-1133">Transmembrane helix</keyword>
<dbReference type="PANTHER" id="PTHR37937">
    <property type="entry name" value="CONJUGATIVE TRANSFER: DNA TRANSPORT"/>
    <property type="match status" value="1"/>
</dbReference>
<dbReference type="GO" id="GO:0005886">
    <property type="term" value="C:plasma membrane"/>
    <property type="evidence" value="ECO:0007669"/>
    <property type="project" value="UniProtKB-SubCell"/>
</dbReference>
<evidence type="ECO:0000256" key="2">
    <source>
        <dbReference type="ARBA" id="ARBA00008806"/>
    </source>
</evidence>
<organism evidence="7 8">
    <name type="scientific">Rhodobacter capsulatus</name>
    <name type="common">Rhodopseudomonas capsulata</name>
    <dbReference type="NCBI Taxonomy" id="1061"/>
    <lineage>
        <taxon>Bacteria</taxon>
        <taxon>Pseudomonadati</taxon>
        <taxon>Pseudomonadota</taxon>
        <taxon>Alphaproteobacteria</taxon>
        <taxon>Rhodobacterales</taxon>
        <taxon>Rhodobacter group</taxon>
        <taxon>Rhodobacter</taxon>
    </lineage>
</organism>
<evidence type="ECO:0000256" key="3">
    <source>
        <dbReference type="ARBA" id="ARBA00022475"/>
    </source>
</evidence>
<evidence type="ECO:0000256" key="6">
    <source>
        <dbReference type="ARBA" id="ARBA00023136"/>
    </source>
</evidence>
<name>A0A4U1JTL9_RHOCA</name>
<dbReference type="Proteomes" id="UP000310597">
    <property type="component" value="Unassembled WGS sequence"/>
</dbReference>
<sequence>SSHASVLGGAGMTLWNNPAVDRATGGNDFSFADLRKRPMSIYVVVNADDIRTLAPLVRLFFGELIATMRATMPSSKTEPWPVMVLLDEFDQLGPMPIVEQALKQLAGHGARVSIITQSIPGLDNIYGENVRLSLEAAAGMKLYLAANDKKTAGEISDALGKTTKLAVSDSLSRDRDFVQRRSVSRRMEERPLLTPDEVRRLSPDQAILIPERQNPLLVSRIVYFEDPTFLSLFNAQSGPLPYPSRESAKVLGLVERMEALERRLAGLGKIDYPTAPELAPPAAVPKVAETIASGGTSTTKETAAEIGLEALTPSQENALARMAKFSKRVSELTG</sequence>
<evidence type="ECO:0000256" key="4">
    <source>
        <dbReference type="ARBA" id="ARBA00022692"/>
    </source>
</evidence>
<protein>
    <submittedName>
        <fullName evidence="7">Type VI secretion protein</fullName>
    </submittedName>
</protein>